<reference evidence="2" key="1">
    <citation type="submission" date="2018-09" db="EMBL/GenBank/DDBJ databases">
        <title>Chryseolinea sp. KIS68-18 isolated from soil.</title>
        <authorList>
            <person name="Weon H.-Y."/>
            <person name="Kwon S.-W."/>
            <person name="Lee S.A."/>
        </authorList>
    </citation>
    <scope>NUCLEOTIDE SEQUENCE [LARGE SCALE GENOMIC DNA]</scope>
    <source>
        <strain evidence="2">KIS68-18</strain>
    </source>
</reference>
<protein>
    <submittedName>
        <fullName evidence="1">T9SS C-terminal target domain-containing protein</fullName>
    </submittedName>
</protein>
<dbReference type="InterPro" id="IPR011047">
    <property type="entry name" value="Quinoprotein_ADH-like_sf"/>
</dbReference>
<dbReference type="KEGG" id="chk:D4L85_33815"/>
<dbReference type="EMBL" id="CP032382">
    <property type="protein sequence ID" value="AYB35259.1"/>
    <property type="molecule type" value="Genomic_DNA"/>
</dbReference>
<dbReference type="InterPro" id="IPR013431">
    <property type="entry name" value="Delta_60_rpt"/>
</dbReference>
<dbReference type="Proteomes" id="UP000266183">
    <property type="component" value="Chromosome"/>
</dbReference>
<dbReference type="NCBIfam" id="TIGR02608">
    <property type="entry name" value="delta_60_rpt"/>
    <property type="match status" value="12"/>
</dbReference>
<evidence type="ECO:0000313" key="1">
    <source>
        <dbReference type="EMBL" id="AYB35259.1"/>
    </source>
</evidence>
<dbReference type="AlphaFoldDB" id="A0A385SVL5"/>
<organism evidence="1 2">
    <name type="scientific">Chryseolinea soli</name>
    <dbReference type="NCBI Taxonomy" id="2321403"/>
    <lineage>
        <taxon>Bacteria</taxon>
        <taxon>Pseudomonadati</taxon>
        <taxon>Bacteroidota</taxon>
        <taxon>Cytophagia</taxon>
        <taxon>Cytophagales</taxon>
        <taxon>Fulvivirgaceae</taxon>
        <taxon>Chryseolinea</taxon>
    </lineage>
</organism>
<dbReference type="InterPro" id="IPR026444">
    <property type="entry name" value="Secre_tail"/>
</dbReference>
<dbReference type="Pfam" id="PF17164">
    <property type="entry name" value="DUF5122"/>
    <property type="match status" value="14"/>
</dbReference>
<dbReference type="Gene3D" id="2.80.10.50">
    <property type="match status" value="6"/>
</dbReference>
<dbReference type="PANTHER" id="PTHR42754">
    <property type="entry name" value="ENDOGLUCANASE"/>
    <property type="match status" value="1"/>
</dbReference>
<dbReference type="RefSeq" id="WP_119758509.1">
    <property type="nucleotide sequence ID" value="NZ_CP032382.1"/>
</dbReference>
<dbReference type="SUPFAM" id="SSF63829">
    <property type="entry name" value="Calcium-dependent phosphotriesterase"/>
    <property type="match status" value="2"/>
</dbReference>
<sequence length="1031" mass="109483">MNTVVTCLRLSKIKPLLIVLFFNFFLLVLVANGQTAGALNPDFNAADPGLVGAEREIYASAIQADGKILIGGRFTYYHGEALGGIARLNTDGSVDHTFNTGSGFGFEHLYDQVVVDILVQPDGKILVGGDFISFNGSAAHGLIRLNADGSRDNSFNSEVSFFIDPLGMPRYMPVVHTMLRQADGKFVVGGNFTAKNATSSKNLVRLNDDGTVDNTFAIGTGVDILVNALVQRLDGKLFVGGFIEQFNGTAAYDMVLLNLNGTRDLSFNTNLGFNGRVNDFKLLADGKVMVCGDFSTYNGVKRVALARLNSDGTLDTDFDAGEFSIYNAAYLNAVVVHPDGRIFVGGFFNSLNGKDYRFLVALTANGAVDPNFKQEWGASFVVESLALTADNKILATGGFTSYNGVTRERIARLHADGSLDDSFNTNDTYHFDDQVTAVAVQNDGKIIAGGYFTSYLGKARNKIVRINEDGSLDETFAVGKGFNTYFSDLIVQPDNKILVAGQFSTYQGQQHRGLIRLNPDGSVDNALAAGTGLDGGVFSMALQKDGKILIGGYFSNYNGTPRGNFARLLPGGTLDPAFDAALTFDQEIEVLAVQEADGKIIAGGSFTKVNGNAANHIVRLNADGTVDNTFLMGSGVTDRVFALAVQADGKILVGGTFSSYNGTAVKNIVRLNTNGTIDNTFNSGSGFDLGVYKIVSQPDDKILVGGYFTKYKGNTQNNIVRLNADGTVDPTFDAGTGFDGAVNAIAIHPNGTLVIGGYFYTYNDGPRSHLASVYSGLKTGQTITFDPLPGKTYGDAPFEVHATATSNLPVSFSSSNLAVATVLENQITVVGAGTAIITATQAGNESFAAAKAVPQTLTIQKATQVITFGSLEEKDTDSVPFDLTASASSGLVVAFTSNHPEIASINGNTVTVLKSGEATIRASQEGNANYLPATPVEHTLVVKLITATEQSTNEPLAVYPNPSAGSYYVKIPATGCSTSYDLFNAMGQLQSATAVRSGDELVLNLTYQPNGVYILKWKDCGQTLQVKLVKE</sequence>
<name>A0A385SVL5_9BACT</name>
<dbReference type="SUPFAM" id="SSF50998">
    <property type="entry name" value="Quinoprotein alcohol dehydrogenase-like"/>
    <property type="match status" value="1"/>
</dbReference>
<accession>A0A385SVL5</accession>
<keyword evidence="2" id="KW-1185">Reference proteome</keyword>
<dbReference type="Gene3D" id="2.60.40.1080">
    <property type="match status" value="2"/>
</dbReference>
<dbReference type="PANTHER" id="PTHR42754:SF1">
    <property type="entry name" value="LIPOPROTEIN"/>
    <property type="match status" value="1"/>
</dbReference>
<dbReference type="OrthoDB" id="9805017at2"/>
<dbReference type="NCBIfam" id="TIGR04183">
    <property type="entry name" value="Por_Secre_tail"/>
    <property type="match status" value="1"/>
</dbReference>
<evidence type="ECO:0000313" key="2">
    <source>
        <dbReference type="Proteomes" id="UP000266183"/>
    </source>
</evidence>
<gene>
    <name evidence="1" type="ORF">D4L85_33815</name>
</gene>
<proteinExistence type="predicted"/>